<feature type="compositionally biased region" description="Basic and acidic residues" evidence="1">
    <location>
        <begin position="69"/>
        <end position="79"/>
    </location>
</feature>
<sequence>MEGSSQTTLNQHSSSEVVARECGRRPITDITDDDYEIVCGTDSTGSGEPPTEHRVFRFSLGPHPGAPTKDPHSRTLGRRDSRRGQFGELCAFFFVRNLLRFARYDSSRNVGTRSCDPWRNRSGLIEWRPYLIAAENHPQSATPFLCALSCFRSILLNFNKEPINNFIILDAKAKADIFAHLSKISTSGRNPFRNCTAVVSSTGQSVKI</sequence>
<name>A0A084WTC7_ANOSI</name>
<dbReference type="VEuPathDB" id="VectorBase:ASIC021978"/>
<gene>
    <name evidence="2" type="ORF">ZHAS_00021978</name>
</gene>
<keyword evidence="4" id="KW-1185">Reference proteome</keyword>
<dbReference type="EMBL" id="ATLV01026883">
    <property type="status" value="NOT_ANNOTATED_CDS"/>
    <property type="molecule type" value="Genomic_DNA"/>
</dbReference>
<dbReference type="Proteomes" id="UP000030765">
    <property type="component" value="Unassembled WGS sequence"/>
</dbReference>
<dbReference type="AlphaFoldDB" id="A0A084WTC7"/>
<reference evidence="3" key="2">
    <citation type="submission" date="2020-05" db="UniProtKB">
        <authorList>
            <consortium name="EnsemblMetazoa"/>
        </authorList>
    </citation>
    <scope>IDENTIFICATION</scope>
</reference>
<feature type="compositionally biased region" description="Polar residues" evidence="1">
    <location>
        <begin position="1"/>
        <end position="16"/>
    </location>
</feature>
<evidence type="ECO:0000256" key="1">
    <source>
        <dbReference type="SAM" id="MobiDB-lite"/>
    </source>
</evidence>
<organism evidence="2">
    <name type="scientific">Anopheles sinensis</name>
    <name type="common">Mosquito</name>
    <dbReference type="NCBI Taxonomy" id="74873"/>
    <lineage>
        <taxon>Eukaryota</taxon>
        <taxon>Metazoa</taxon>
        <taxon>Ecdysozoa</taxon>
        <taxon>Arthropoda</taxon>
        <taxon>Hexapoda</taxon>
        <taxon>Insecta</taxon>
        <taxon>Pterygota</taxon>
        <taxon>Neoptera</taxon>
        <taxon>Endopterygota</taxon>
        <taxon>Diptera</taxon>
        <taxon>Nematocera</taxon>
        <taxon>Culicoidea</taxon>
        <taxon>Culicidae</taxon>
        <taxon>Anophelinae</taxon>
        <taxon>Anopheles</taxon>
    </lineage>
</organism>
<dbReference type="EMBL" id="KE525420">
    <property type="protein sequence ID" value="KFB53471.1"/>
    <property type="molecule type" value="Genomic_DNA"/>
</dbReference>
<evidence type="ECO:0000313" key="2">
    <source>
        <dbReference type="EMBL" id="KFB53471.1"/>
    </source>
</evidence>
<evidence type="ECO:0000313" key="4">
    <source>
        <dbReference type="Proteomes" id="UP000030765"/>
    </source>
</evidence>
<feature type="region of interest" description="Disordered" evidence="1">
    <location>
        <begin position="1"/>
        <end position="24"/>
    </location>
</feature>
<protein>
    <submittedName>
        <fullName evidence="2 3">AaceriAFR408Cp</fullName>
    </submittedName>
</protein>
<dbReference type="EnsemblMetazoa" id="ASIC021978-RA">
    <property type="protein sequence ID" value="ASIC021978-PA"/>
    <property type="gene ID" value="ASIC021978"/>
</dbReference>
<evidence type="ECO:0000313" key="3">
    <source>
        <dbReference type="EnsemblMetazoa" id="ASIC021978-PA"/>
    </source>
</evidence>
<accession>A0A084WTC7</accession>
<reference evidence="2 4" key="1">
    <citation type="journal article" date="2014" name="BMC Genomics">
        <title>Genome sequence of Anopheles sinensis provides insight into genetics basis of mosquito competence for malaria parasites.</title>
        <authorList>
            <person name="Zhou D."/>
            <person name="Zhang D."/>
            <person name="Ding G."/>
            <person name="Shi L."/>
            <person name="Hou Q."/>
            <person name="Ye Y."/>
            <person name="Xu Y."/>
            <person name="Zhou H."/>
            <person name="Xiong C."/>
            <person name="Li S."/>
            <person name="Yu J."/>
            <person name="Hong S."/>
            <person name="Yu X."/>
            <person name="Zou P."/>
            <person name="Chen C."/>
            <person name="Chang X."/>
            <person name="Wang W."/>
            <person name="Lv Y."/>
            <person name="Sun Y."/>
            <person name="Ma L."/>
            <person name="Shen B."/>
            <person name="Zhu C."/>
        </authorList>
    </citation>
    <scope>NUCLEOTIDE SEQUENCE [LARGE SCALE GENOMIC DNA]</scope>
</reference>
<proteinExistence type="predicted"/>
<feature type="region of interest" description="Disordered" evidence="1">
    <location>
        <begin position="41"/>
        <end position="79"/>
    </location>
</feature>